<proteinExistence type="predicted"/>
<keyword evidence="3" id="KW-1185">Reference proteome</keyword>
<evidence type="ECO:0000313" key="3">
    <source>
        <dbReference type="Proteomes" id="UP000077552"/>
    </source>
</evidence>
<dbReference type="Pfam" id="PF02080">
    <property type="entry name" value="TrkA_C"/>
    <property type="match status" value="1"/>
</dbReference>
<dbReference type="InterPro" id="IPR036721">
    <property type="entry name" value="RCK_C_sf"/>
</dbReference>
<name>A0A1A9LEK2_9FLAO</name>
<evidence type="ECO:0000259" key="1">
    <source>
        <dbReference type="PROSITE" id="PS51202"/>
    </source>
</evidence>
<dbReference type="OrthoDB" id="9776294at2"/>
<dbReference type="GO" id="GO:0008324">
    <property type="term" value="F:monoatomic cation transmembrane transporter activity"/>
    <property type="evidence" value="ECO:0007669"/>
    <property type="project" value="InterPro"/>
</dbReference>
<accession>A0A1A9LEK2</accession>
<gene>
    <name evidence="2" type="ORF">A7A78_04945</name>
</gene>
<dbReference type="Proteomes" id="UP000077552">
    <property type="component" value="Unassembled WGS sequence"/>
</dbReference>
<reference evidence="2 3" key="1">
    <citation type="submission" date="2016-05" db="EMBL/GenBank/DDBJ databases">
        <title>Genome sequencing of Vitellibacter soesokkakensis RSSK-12.</title>
        <authorList>
            <person name="Thevarajoo S."/>
            <person name="Selvaratnam C."/>
            <person name="Goh K.M."/>
            <person name="Chan K.-G."/>
            <person name="Chong C.S."/>
        </authorList>
    </citation>
    <scope>NUCLEOTIDE SEQUENCE [LARGE SCALE GENOMIC DNA]</scope>
    <source>
        <strain evidence="2 3">RSSK-12</strain>
    </source>
</reference>
<dbReference type="Pfam" id="PF02254">
    <property type="entry name" value="TrkA_N"/>
    <property type="match status" value="1"/>
</dbReference>
<dbReference type="RefSeq" id="WP_068762250.1">
    <property type="nucleotide sequence ID" value="NZ_LXIE01000023.1"/>
</dbReference>
<dbReference type="Gene3D" id="3.40.50.720">
    <property type="entry name" value="NAD(P)-binding Rossmann-like Domain"/>
    <property type="match status" value="1"/>
</dbReference>
<dbReference type="STRING" id="1385699.A7A78_04945"/>
<dbReference type="InterPro" id="IPR003148">
    <property type="entry name" value="RCK_N"/>
</dbReference>
<dbReference type="EMBL" id="LXIE01000023">
    <property type="protein sequence ID" value="OAD91161.1"/>
    <property type="molecule type" value="Genomic_DNA"/>
</dbReference>
<evidence type="ECO:0000313" key="2">
    <source>
        <dbReference type="EMBL" id="OAD91161.1"/>
    </source>
</evidence>
<dbReference type="AlphaFoldDB" id="A0A1A9LEK2"/>
<feature type="domain" description="RCK C-terminal" evidence="1">
    <location>
        <begin position="134"/>
        <end position="230"/>
    </location>
</feature>
<comment type="caution">
    <text evidence="2">The sequence shown here is derived from an EMBL/GenBank/DDBJ whole genome shotgun (WGS) entry which is preliminary data.</text>
</comment>
<dbReference type="InterPro" id="IPR036291">
    <property type="entry name" value="NAD(P)-bd_dom_sf"/>
</dbReference>
<dbReference type="SUPFAM" id="SSF116726">
    <property type="entry name" value="TrkA C-terminal domain-like"/>
    <property type="match status" value="1"/>
</dbReference>
<dbReference type="PANTHER" id="PTHR43833:SF7">
    <property type="entry name" value="KTR SYSTEM POTASSIUM UPTAKE PROTEIN C"/>
    <property type="match status" value="1"/>
</dbReference>
<dbReference type="InterPro" id="IPR006037">
    <property type="entry name" value="RCK_C"/>
</dbReference>
<dbReference type="GO" id="GO:0006813">
    <property type="term" value="P:potassium ion transport"/>
    <property type="evidence" value="ECO:0007669"/>
    <property type="project" value="InterPro"/>
</dbReference>
<dbReference type="InterPro" id="IPR050721">
    <property type="entry name" value="Trk_Ktr_HKT_K-transport"/>
</dbReference>
<dbReference type="Gene3D" id="3.30.70.1450">
    <property type="entry name" value="Regulator of K+ conductance, C-terminal domain"/>
    <property type="match status" value="1"/>
</dbReference>
<dbReference type="PROSITE" id="PS51202">
    <property type="entry name" value="RCK_C"/>
    <property type="match status" value="1"/>
</dbReference>
<organism evidence="2 3">
    <name type="scientific">Aequorivita soesokkakensis</name>
    <dbReference type="NCBI Taxonomy" id="1385699"/>
    <lineage>
        <taxon>Bacteria</taxon>
        <taxon>Pseudomonadati</taxon>
        <taxon>Bacteroidota</taxon>
        <taxon>Flavobacteriia</taxon>
        <taxon>Flavobacteriales</taxon>
        <taxon>Flavobacteriaceae</taxon>
        <taxon>Aequorivita</taxon>
    </lineage>
</organism>
<sequence>MKIVVIGLGNFGMSLAIHLSNTGNEVIVADQDLEKIEQIKNKVAHAVAIDATNENAYNSLPLNNADLAIIAIGQRNGAGIMSTAIVKKLTKAKIISRSASALEDTILEAMGVDQIIHPEQEYAERFTKKINLKGSIDNFEIDDEYLVSEVEVSQSLVGQTLQQSDFRKNFNLNIITIIRKKQHTNLLGRAIEKREVVGLPKPDMVFQSGDILAVFGKDADIKKYLKNHAHGFIN</sequence>
<protein>
    <submittedName>
        <fullName evidence="2">Potassium transporter TrkA</fullName>
    </submittedName>
</protein>
<dbReference type="SUPFAM" id="SSF51735">
    <property type="entry name" value="NAD(P)-binding Rossmann-fold domains"/>
    <property type="match status" value="1"/>
</dbReference>
<dbReference type="PANTHER" id="PTHR43833">
    <property type="entry name" value="POTASSIUM CHANNEL PROTEIN 2-RELATED-RELATED"/>
    <property type="match status" value="1"/>
</dbReference>